<organism evidence="2">
    <name type="scientific">viral metagenome</name>
    <dbReference type="NCBI Taxonomy" id="1070528"/>
    <lineage>
        <taxon>unclassified sequences</taxon>
        <taxon>metagenomes</taxon>
        <taxon>organismal metagenomes</taxon>
    </lineage>
</organism>
<dbReference type="EMBL" id="MN739868">
    <property type="protein sequence ID" value="QHT75363.1"/>
    <property type="molecule type" value="Genomic_DNA"/>
</dbReference>
<proteinExistence type="predicted"/>
<protein>
    <submittedName>
        <fullName evidence="2">Uncharacterized protein</fullName>
    </submittedName>
</protein>
<reference evidence="2" key="1">
    <citation type="journal article" date="2020" name="Nature">
        <title>Giant virus diversity and host interactions through global metagenomics.</title>
        <authorList>
            <person name="Schulz F."/>
            <person name="Roux S."/>
            <person name="Paez-Espino D."/>
            <person name="Jungbluth S."/>
            <person name="Walsh D.A."/>
            <person name="Denef V.J."/>
            <person name="McMahon K.D."/>
            <person name="Konstantinidis K.T."/>
            <person name="Eloe-Fadrosh E.A."/>
            <person name="Kyrpides N.C."/>
            <person name="Woyke T."/>
        </authorList>
    </citation>
    <scope>NUCLEOTIDE SEQUENCE</scope>
    <source>
        <strain evidence="2">GVMAG-M-3300023179-63</strain>
    </source>
</reference>
<keyword evidence="1" id="KW-0472">Membrane</keyword>
<feature type="transmembrane region" description="Helical" evidence="1">
    <location>
        <begin position="38"/>
        <end position="58"/>
    </location>
</feature>
<evidence type="ECO:0000256" key="1">
    <source>
        <dbReference type="SAM" id="Phobius"/>
    </source>
</evidence>
<keyword evidence="1" id="KW-0812">Transmembrane</keyword>
<sequence length="78" mass="8970">MNFIIPSIAISILFMIYKIIDMKYITKEEIKLKTITKDSLIVFLCSMISMFALEQLNINELIGNSKESLSAFTNEPDF</sequence>
<evidence type="ECO:0000313" key="2">
    <source>
        <dbReference type="EMBL" id="QHT75363.1"/>
    </source>
</evidence>
<name>A0A6C0H5S6_9ZZZZ</name>
<accession>A0A6C0H5S6</accession>
<feature type="transmembrane region" description="Helical" evidence="1">
    <location>
        <begin position="6"/>
        <end position="26"/>
    </location>
</feature>
<dbReference type="AlphaFoldDB" id="A0A6C0H5S6"/>
<keyword evidence="1" id="KW-1133">Transmembrane helix</keyword>